<dbReference type="PROSITE" id="PS00109">
    <property type="entry name" value="PROTEIN_KINASE_TYR"/>
    <property type="match status" value="1"/>
</dbReference>
<dbReference type="PROSITE" id="PS50011">
    <property type="entry name" value="PROTEIN_KINASE_DOM"/>
    <property type="match status" value="1"/>
</dbReference>
<dbReference type="GO" id="GO:0005524">
    <property type="term" value="F:ATP binding"/>
    <property type="evidence" value="ECO:0007669"/>
    <property type="project" value="InterPro"/>
</dbReference>
<feature type="domain" description="Protein kinase" evidence="1">
    <location>
        <begin position="35"/>
        <end position="309"/>
    </location>
</feature>
<protein>
    <submittedName>
        <fullName evidence="3">Protein kinase domain-containing protein</fullName>
    </submittedName>
</protein>
<dbReference type="AlphaFoldDB" id="A0A914YEM1"/>
<name>A0A914YEM1_9BILA</name>
<evidence type="ECO:0000259" key="1">
    <source>
        <dbReference type="PROSITE" id="PS50011"/>
    </source>
</evidence>
<dbReference type="PANTHER" id="PTHR24416">
    <property type="entry name" value="TYROSINE-PROTEIN KINASE RECEPTOR"/>
    <property type="match status" value="1"/>
</dbReference>
<sequence>MSIIREHADSITSVIQIKIEPKYWSMLLDDKDVHIDYNNILGKGSKSIVYQAIIKKTHLFHVISATKVAAKVSTNVDSNDIEEVINELNCLPNFDGHPNIIKLKGWYLNGDFPVILSEMAATDLLAFVRSVDFPAEPIKSKTRILWDVTRALKYISEKRFIHRDVACRNVLLTKKNVVKLADFALCCKCDDKSGIYKDSEHKDCLINSKNKRFPLKWLSIEALTNAEFSEKSDVWAFGVLCYEVFSGGAEPYHLIPDKEITKYLQYGKRLEKPIYASNEIYEIMLSCWANEPQNRLSFNEIYSKLQHLLEYGYLPLKEEY</sequence>
<proteinExistence type="predicted"/>
<dbReference type="InterPro" id="IPR050122">
    <property type="entry name" value="RTK"/>
</dbReference>
<dbReference type="SUPFAM" id="SSF56112">
    <property type="entry name" value="Protein kinase-like (PK-like)"/>
    <property type="match status" value="1"/>
</dbReference>
<dbReference type="GO" id="GO:0004714">
    <property type="term" value="F:transmembrane receptor protein tyrosine kinase activity"/>
    <property type="evidence" value="ECO:0007669"/>
    <property type="project" value="TreeGrafter"/>
</dbReference>
<dbReference type="SMART" id="SM00219">
    <property type="entry name" value="TyrKc"/>
    <property type="match status" value="1"/>
</dbReference>
<evidence type="ECO:0000313" key="3">
    <source>
        <dbReference type="WBParaSite" id="PSU_v2.g15835.t1"/>
    </source>
</evidence>
<dbReference type="Pfam" id="PF07714">
    <property type="entry name" value="PK_Tyr_Ser-Thr"/>
    <property type="match status" value="1"/>
</dbReference>
<reference evidence="3" key="1">
    <citation type="submission" date="2022-11" db="UniProtKB">
        <authorList>
            <consortium name="WormBaseParasite"/>
        </authorList>
    </citation>
    <scope>IDENTIFICATION</scope>
</reference>
<dbReference type="PANTHER" id="PTHR24416:SF600">
    <property type="entry name" value="PDGF- AND VEGF-RECEPTOR RELATED, ISOFORM J"/>
    <property type="match status" value="1"/>
</dbReference>
<dbReference type="GO" id="GO:0043235">
    <property type="term" value="C:receptor complex"/>
    <property type="evidence" value="ECO:0007669"/>
    <property type="project" value="TreeGrafter"/>
</dbReference>
<dbReference type="InterPro" id="IPR000719">
    <property type="entry name" value="Prot_kinase_dom"/>
</dbReference>
<dbReference type="Proteomes" id="UP000887577">
    <property type="component" value="Unplaced"/>
</dbReference>
<dbReference type="InterPro" id="IPR008266">
    <property type="entry name" value="Tyr_kinase_AS"/>
</dbReference>
<organism evidence="2 3">
    <name type="scientific">Panagrolaimus superbus</name>
    <dbReference type="NCBI Taxonomy" id="310955"/>
    <lineage>
        <taxon>Eukaryota</taxon>
        <taxon>Metazoa</taxon>
        <taxon>Ecdysozoa</taxon>
        <taxon>Nematoda</taxon>
        <taxon>Chromadorea</taxon>
        <taxon>Rhabditida</taxon>
        <taxon>Tylenchina</taxon>
        <taxon>Panagrolaimomorpha</taxon>
        <taxon>Panagrolaimoidea</taxon>
        <taxon>Panagrolaimidae</taxon>
        <taxon>Panagrolaimus</taxon>
    </lineage>
</organism>
<dbReference type="PRINTS" id="PR00109">
    <property type="entry name" value="TYRKINASE"/>
</dbReference>
<accession>A0A914YEM1</accession>
<dbReference type="Gene3D" id="1.10.510.10">
    <property type="entry name" value="Transferase(Phosphotransferase) domain 1"/>
    <property type="match status" value="1"/>
</dbReference>
<keyword evidence="2" id="KW-1185">Reference proteome</keyword>
<dbReference type="GO" id="GO:0005886">
    <property type="term" value="C:plasma membrane"/>
    <property type="evidence" value="ECO:0007669"/>
    <property type="project" value="TreeGrafter"/>
</dbReference>
<dbReference type="WBParaSite" id="PSU_v2.g15835.t1">
    <property type="protein sequence ID" value="PSU_v2.g15835.t1"/>
    <property type="gene ID" value="PSU_v2.g15835"/>
</dbReference>
<dbReference type="InterPro" id="IPR020635">
    <property type="entry name" value="Tyr_kinase_cat_dom"/>
</dbReference>
<dbReference type="GO" id="GO:0007169">
    <property type="term" value="P:cell surface receptor protein tyrosine kinase signaling pathway"/>
    <property type="evidence" value="ECO:0007669"/>
    <property type="project" value="TreeGrafter"/>
</dbReference>
<evidence type="ECO:0000313" key="2">
    <source>
        <dbReference type="Proteomes" id="UP000887577"/>
    </source>
</evidence>
<dbReference type="CDD" id="cd00192">
    <property type="entry name" value="PTKc"/>
    <property type="match status" value="1"/>
</dbReference>
<dbReference type="InterPro" id="IPR001245">
    <property type="entry name" value="Ser-Thr/Tyr_kinase_cat_dom"/>
</dbReference>
<dbReference type="InterPro" id="IPR011009">
    <property type="entry name" value="Kinase-like_dom_sf"/>
</dbReference>